<name>A0ABS3WCM2_9BACL</name>
<evidence type="ECO:0000256" key="2">
    <source>
        <dbReference type="ARBA" id="ARBA00002388"/>
    </source>
</evidence>
<feature type="domain" description="PPIase cyclophilin-type" evidence="7">
    <location>
        <begin position="82"/>
        <end position="231"/>
    </location>
</feature>
<dbReference type="InterPro" id="IPR044666">
    <property type="entry name" value="Cyclophilin_A-like"/>
</dbReference>
<evidence type="ECO:0000313" key="9">
    <source>
        <dbReference type="Proteomes" id="UP000670947"/>
    </source>
</evidence>
<dbReference type="GO" id="GO:0016853">
    <property type="term" value="F:isomerase activity"/>
    <property type="evidence" value="ECO:0007669"/>
    <property type="project" value="UniProtKB-KW"/>
</dbReference>
<evidence type="ECO:0000256" key="3">
    <source>
        <dbReference type="ARBA" id="ARBA00023110"/>
    </source>
</evidence>
<dbReference type="Pfam" id="PF00160">
    <property type="entry name" value="Pro_isomerase"/>
    <property type="match status" value="1"/>
</dbReference>
<dbReference type="EMBL" id="JAGGDJ010000014">
    <property type="protein sequence ID" value="MBO7746061.1"/>
    <property type="molecule type" value="Genomic_DNA"/>
</dbReference>
<comment type="caution">
    <text evidence="8">The sequence shown here is derived from an EMBL/GenBank/DDBJ whole genome shotgun (WGS) entry which is preliminary data.</text>
</comment>
<feature type="region of interest" description="Disordered" evidence="6">
    <location>
        <begin position="211"/>
        <end position="234"/>
    </location>
</feature>
<organism evidence="8 9">
    <name type="scientific">Paenibacillus artemisiicola</name>
    <dbReference type="NCBI Taxonomy" id="1172618"/>
    <lineage>
        <taxon>Bacteria</taxon>
        <taxon>Bacillati</taxon>
        <taxon>Bacillota</taxon>
        <taxon>Bacilli</taxon>
        <taxon>Bacillales</taxon>
        <taxon>Paenibacillaceae</taxon>
        <taxon>Paenibacillus</taxon>
    </lineage>
</organism>
<dbReference type="PANTHER" id="PTHR45625">
    <property type="entry name" value="PEPTIDYL-PROLYL CIS-TRANS ISOMERASE-RELATED"/>
    <property type="match status" value="1"/>
</dbReference>
<feature type="region of interest" description="Disordered" evidence="6">
    <location>
        <begin position="8"/>
        <end position="63"/>
    </location>
</feature>
<comment type="catalytic activity">
    <reaction evidence="1 5">
        <text>[protein]-peptidylproline (omega=180) = [protein]-peptidylproline (omega=0)</text>
        <dbReference type="Rhea" id="RHEA:16237"/>
        <dbReference type="Rhea" id="RHEA-COMP:10747"/>
        <dbReference type="Rhea" id="RHEA-COMP:10748"/>
        <dbReference type="ChEBI" id="CHEBI:83833"/>
        <dbReference type="ChEBI" id="CHEBI:83834"/>
        <dbReference type="EC" id="5.2.1.8"/>
    </reaction>
</comment>
<evidence type="ECO:0000256" key="6">
    <source>
        <dbReference type="SAM" id="MobiDB-lite"/>
    </source>
</evidence>
<reference evidence="8 9" key="1">
    <citation type="submission" date="2021-03" db="EMBL/GenBank/DDBJ databases">
        <title>Paenibacillus artemisicola MWE-103 whole genome sequence.</title>
        <authorList>
            <person name="Ham Y.J."/>
        </authorList>
    </citation>
    <scope>NUCLEOTIDE SEQUENCE [LARGE SCALE GENOMIC DNA]</scope>
    <source>
        <strain evidence="8 9">MWE-103</strain>
    </source>
</reference>
<dbReference type="Proteomes" id="UP000670947">
    <property type="component" value="Unassembled WGS sequence"/>
</dbReference>
<sequence length="234" mass="24071">MLLVASACGTKPDDTATNNQTNPGTQTETTAGGGSNGGNGNGGGNSGASNAATGQSKQWSEKPKMAIDAAKSYSAAFSTNKGDFTIELYAKDAPETVNNFVFLSKEKFYDGVKFHRIIQSFMIQSGDPTGTGAGGPGYTIPDELNKGYKYEEGVIAMANTGQPDSGGSQFFICTGADAANLNSMPNYTIFGKVSSGMDVVKAIAATPVTANPATGEESAPTEDVTIQSISISEK</sequence>
<dbReference type="EC" id="5.2.1.8" evidence="5"/>
<keyword evidence="4 5" id="KW-0413">Isomerase</keyword>
<dbReference type="InterPro" id="IPR002130">
    <property type="entry name" value="Cyclophilin-type_PPIase_dom"/>
</dbReference>
<proteinExistence type="inferred from homology"/>
<dbReference type="InterPro" id="IPR029000">
    <property type="entry name" value="Cyclophilin-like_dom_sf"/>
</dbReference>
<evidence type="ECO:0000259" key="7">
    <source>
        <dbReference type="PROSITE" id="PS50072"/>
    </source>
</evidence>
<evidence type="ECO:0000256" key="4">
    <source>
        <dbReference type="ARBA" id="ARBA00023235"/>
    </source>
</evidence>
<dbReference type="PANTHER" id="PTHR45625:SF4">
    <property type="entry name" value="PEPTIDYLPROLYL ISOMERASE DOMAIN AND WD REPEAT-CONTAINING PROTEIN 1"/>
    <property type="match status" value="1"/>
</dbReference>
<dbReference type="PROSITE" id="PS50072">
    <property type="entry name" value="CSA_PPIASE_2"/>
    <property type="match status" value="1"/>
</dbReference>
<evidence type="ECO:0000313" key="8">
    <source>
        <dbReference type="EMBL" id="MBO7746061.1"/>
    </source>
</evidence>
<keyword evidence="3 5" id="KW-0697">Rotamase</keyword>
<protein>
    <recommendedName>
        <fullName evidence="5">Peptidyl-prolyl cis-trans isomerase</fullName>
        <shortName evidence="5">PPIase</shortName>
        <ecNumber evidence="5">5.2.1.8</ecNumber>
    </recommendedName>
</protein>
<dbReference type="SUPFAM" id="SSF50891">
    <property type="entry name" value="Cyclophilin-like"/>
    <property type="match status" value="1"/>
</dbReference>
<feature type="compositionally biased region" description="Gly residues" evidence="6">
    <location>
        <begin position="31"/>
        <end position="46"/>
    </location>
</feature>
<keyword evidence="9" id="KW-1185">Reference proteome</keyword>
<dbReference type="PRINTS" id="PR00153">
    <property type="entry name" value="CSAPPISMRASE"/>
</dbReference>
<comment type="similarity">
    <text evidence="5">Belongs to the cyclophilin-type PPIase family.</text>
</comment>
<gene>
    <name evidence="8" type="ORF">I8J29_17770</name>
</gene>
<evidence type="ECO:0000256" key="1">
    <source>
        <dbReference type="ARBA" id="ARBA00000971"/>
    </source>
</evidence>
<dbReference type="CDD" id="cd00317">
    <property type="entry name" value="cyclophilin"/>
    <property type="match status" value="1"/>
</dbReference>
<dbReference type="Gene3D" id="2.40.100.10">
    <property type="entry name" value="Cyclophilin-like"/>
    <property type="match status" value="1"/>
</dbReference>
<feature type="compositionally biased region" description="Polar residues" evidence="6">
    <location>
        <begin position="15"/>
        <end position="28"/>
    </location>
</feature>
<comment type="function">
    <text evidence="2 5">PPIases accelerate the folding of proteins. It catalyzes the cis-trans isomerization of proline imidic peptide bonds in oligopeptides.</text>
</comment>
<evidence type="ECO:0000256" key="5">
    <source>
        <dbReference type="RuleBase" id="RU363019"/>
    </source>
</evidence>
<accession>A0ABS3WCM2</accession>
<feature type="compositionally biased region" description="Polar residues" evidence="6">
    <location>
        <begin position="224"/>
        <end position="234"/>
    </location>
</feature>